<comment type="function">
    <text evidence="6">Stores iron in a soluble, non-toxic, readily available form. Important for iron homeostasis. Iron is taken up in the ferrous form and deposited as ferric hydroxides after oxidation. Also plays a role in delivery of iron to cells. Mediates iron uptake in capsule cells of the developing kidney. Delivery to lysosomes by the cargo receptor NCOA4 for autophagic degradation and release or iron.</text>
</comment>
<dbReference type="PROSITE" id="PS50905">
    <property type="entry name" value="FERRITIN_LIKE"/>
    <property type="match status" value="1"/>
</dbReference>
<reference evidence="10" key="1">
    <citation type="submission" date="2023-04" db="EMBL/GenBank/DDBJ databases">
        <authorList>
            <consortium name="ELIXIR-Norway"/>
        </authorList>
    </citation>
    <scope>NUCLEOTIDE SEQUENCE [LARGE SCALE GENOMIC DNA]</scope>
</reference>
<comment type="subcellular location">
    <subcellularLocation>
        <location evidence="5">Autolysosome</location>
    </subcellularLocation>
</comment>
<dbReference type="Pfam" id="PF00210">
    <property type="entry name" value="Ferritin"/>
    <property type="match status" value="1"/>
</dbReference>
<evidence type="ECO:0000256" key="2">
    <source>
        <dbReference type="ARBA" id="ARBA00022434"/>
    </source>
</evidence>
<evidence type="ECO:0000313" key="11">
    <source>
        <dbReference type="Proteomes" id="UP001176941"/>
    </source>
</evidence>
<keyword evidence="4 8" id="KW-0408">Iron</keyword>
<dbReference type="InterPro" id="IPR012347">
    <property type="entry name" value="Ferritin-like"/>
</dbReference>
<evidence type="ECO:0000313" key="10">
    <source>
        <dbReference type="EMBL" id="CAI9156033.1"/>
    </source>
</evidence>
<evidence type="ECO:0000256" key="3">
    <source>
        <dbReference type="ARBA" id="ARBA00022723"/>
    </source>
</evidence>
<dbReference type="PANTHER" id="PTHR11431">
    <property type="entry name" value="FERRITIN"/>
    <property type="match status" value="1"/>
</dbReference>
<feature type="domain" description="Ferritin-like diiron" evidence="9">
    <location>
        <begin position="7"/>
        <end position="182"/>
    </location>
</feature>
<dbReference type="EMBL" id="OX459949">
    <property type="protein sequence ID" value="CAI9156033.1"/>
    <property type="molecule type" value="Genomic_DNA"/>
</dbReference>
<dbReference type="SUPFAM" id="SSF47240">
    <property type="entry name" value="Ferritin-like"/>
    <property type="match status" value="1"/>
</dbReference>
<gene>
    <name evidence="10" type="ORF">MRATA1EN1_LOCUS4995</name>
</gene>
<keyword evidence="3 8" id="KW-0479">Metal-binding</keyword>
<dbReference type="Proteomes" id="UP001176941">
    <property type="component" value="Chromosome 13"/>
</dbReference>
<evidence type="ECO:0000256" key="7">
    <source>
        <dbReference type="ARBA" id="ARBA00047045"/>
    </source>
</evidence>
<keyword evidence="2 8" id="KW-0409">Iron storage</keyword>
<keyword evidence="11" id="KW-1185">Reference proteome</keyword>
<comment type="similarity">
    <text evidence="1 8">Belongs to the ferritin family.</text>
</comment>
<dbReference type="PANTHER" id="PTHR11431:SF47">
    <property type="entry name" value="FERRITIN LIGHT CHAIN"/>
    <property type="match status" value="1"/>
</dbReference>
<evidence type="ECO:0000256" key="4">
    <source>
        <dbReference type="ARBA" id="ARBA00023004"/>
    </source>
</evidence>
<evidence type="ECO:0000256" key="6">
    <source>
        <dbReference type="ARBA" id="ARBA00045578"/>
    </source>
</evidence>
<dbReference type="InterPro" id="IPR008331">
    <property type="entry name" value="Ferritin_DPS_dom"/>
</dbReference>
<sequence length="182" mass="20952">MSCQIPQNYSTEVEAAVNRLVNMQLRASYTYFFLGFYFDRHDVALEGVGHFFRELAKEKREGAERLLKLQNQRAGRALFLDMQKPSQDEWERLQQDNNVEDVLYFWKHSMVLDIGECLTIPDEFLEQEKLTGAWWKQLVADAVAGAIPWRGIAPLDCLKVFMQIHASKTNRLNILGGLRGGA</sequence>
<organism evidence="10 11">
    <name type="scientific">Rangifer tarandus platyrhynchus</name>
    <name type="common">Svalbard reindeer</name>
    <dbReference type="NCBI Taxonomy" id="3082113"/>
    <lineage>
        <taxon>Eukaryota</taxon>
        <taxon>Metazoa</taxon>
        <taxon>Chordata</taxon>
        <taxon>Craniata</taxon>
        <taxon>Vertebrata</taxon>
        <taxon>Euteleostomi</taxon>
        <taxon>Mammalia</taxon>
        <taxon>Eutheria</taxon>
        <taxon>Laurasiatheria</taxon>
        <taxon>Artiodactyla</taxon>
        <taxon>Ruminantia</taxon>
        <taxon>Pecora</taxon>
        <taxon>Cervidae</taxon>
        <taxon>Odocoileinae</taxon>
        <taxon>Rangifer</taxon>
    </lineage>
</organism>
<dbReference type="PROSITE" id="PS00540">
    <property type="entry name" value="FERRITIN_1"/>
    <property type="match status" value="1"/>
</dbReference>
<dbReference type="InterPro" id="IPR009040">
    <property type="entry name" value="Ferritin-like_diiron"/>
</dbReference>
<evidence type="ECO:0000256" key="8">
    <source>
        <dbReference type="RuleBase" id="RU361145"/>
    </source>
</evidence>
<accession>A0ABN8Y6C6</accession>
<proteinExistence type="inferred from homology"/>
<comment type="subunit">
    <text evidence="7">Oligomer of 24 subunits. There are two types of subunits: L (light) chain and H (heavy) chain. The major chain can be light or heavy, depending on the species and tissue type. The functional molecule forms a roughly spherical shell with a diameter of 12 nm and contains a central cavity into which the insoluble mineral iron core is deposited. Interacts with NCOA4.</text>
</comment>
<evidence type="ECO:0000256" key="1">
    <source>
        <dbReference type="ARBA" id="ARBA00007513"/>
    </source>
</evidence>
<name>A0ABN8Y6C6_RANTA</name>
<dbReference type="InterPro" id="IPR009078">
    <property type="entry name" value="Ferritin-like_SF"/>
</dbReference>
<dbReference type="Gene3D" id="1.20.1260.10">
    <property type="match status" value="1"/>
</dbReference>
<dbReference type="InterPro" id="IPR001519">
    <property type="entry name" value="Ferritin"/>
</dbReference>
<protein>
    <recommendedName>
        <fullName evidence="8">Ferritin</fullName>
    </recommendedName>
</protein>
<dbReference type="InterPro" id="IPR014034">
    <property type="entry name" value="Ferritin_CS"/>
</dbReference>
<evidence type="ECO:0000259" key="9">
    <source>
        <dbReference type="PROSITE" id="PS50905"/>
    </source>
</evidence>
<evidence type="ECO:0000256" key="5">
    <source>
        <dbReference type="ARBA" id="ARBA00044942"/>
    </source>
</evidence>